<reference evidence="2" key="2">
    <citation type="submission" date="2022-10" db="EMBL/GenBank/DDBJ databases">
        <authorList>
            <consortium name="ENA_rothamsted_submissions"/>
            <consortium name="culmorum"/>
            <person name="King R."/>
        </authorList>
    </citation>
    <scope>NUCLEOTIDE SEQUENCE</scope>
</reference>
<sequence length="147" mass="16904">MMSETLFSLEQSVNNAGNQLTTLASKLGNVEKNLLPDPTQIETTAEPVNIPVLELLESVSDVTNEYETLRRDLSEMNHLQKEMTSNLRYQVRIMNQTFNLLKQRIEAKNLQPHIQAEFAHNQKLLQRQRSQLSLPTSTTMLYHSHSK</sequence>
<keyword evidence="3" id="KW-1185">Reference proteome</keyword>
<dbReference type="OrthoDB" id="8182512at2759"/>
<name>A0A9N9RQV0_9DIPT</name>
<protein>
    <recommendedName>
        <fullName evidence="1">Ska2 N-terminal domain-containing protein</fullName>
    </recommendedName>
</protein>
<evidence type="ECO:0000259" key="1">
    <source>
        <dbReference type="Pfam" id="PF16740"/>
    </source>
</evidence>
<evidence type="ECO:0000313" key="2">
    <source>
        <dbReference type="EMBL" id="CAG9801528.1"/>
    </source>
</evidence>
<reference evidence="2" key="1">
    <citation type="submission" date="2022-01" db="EMBL/GenBank/DDBJ databases">
        <authorList>
            <person name="King R."/>
        </authorList>
    </citation>
    <scope>NUCLEOTIDE SEQUENCE</scope>
</reference>
<gene>
    <name evidence="2" type="ORF">CHIRRI_LOCUS4454</name>
</gene>
<dbReference type="Proteomes" id="UP001153620">
    <property type="component" value="Chromosome 1"/>
</dbReference>
<proteinExistence type="predicted"/>
<dbReference type="Pfam" id="PF16740">
    <property type="entry name" value="SKA2"/>
    <property type="match status" value="1"/>
</dbReference>
<organism evidence="2 3">
    <name type="scientific">Chironomus riparius</name>
    <dbReference type="NCBI Taxonomy" id="315576"/>
    <lineage>
        <taxon>Eukaryota</taxon>
        <taxon>Metazoa</taxon>
        <taxon>Ecdysozoa</taxon>
        <taxon>Arthropoda</taxon>
        <taxon>Hexapoda</taxon>
        <taxon>Insecta</taxon>
        <taxon>Pterygota</taxon>
        <taxon>Neoptera</taxon>
        <taxon>Endopterygota</taxon>
        <taxon>Diptera</taxon>
        <taxon>Nematocera</taxon>
        <taxon>Chironomoidea</taxon>
        <taxon>Chironomidae</taxon>
        <taxon>Chironominae</taxon>
        <taxon>Chironomus</taxon>
    </lineage>
</organism>
<dbReference type="Gene3D" id="6.10.250.1380">
    <property type="match status" value="1"/>
</dbReference>
<dbReference type="AlphaFoldDB" id="A0A9N9RQV0"/>
<feature type="domain" description="Ska2 N-terminal" evidence="1">
    <location>
        <begin position="10"/>
        <end position="119"/>
    </location>
</feature>
<accession>A0A9N9RQV0</accession>
<dbReference type="EMBL" id="OU895877">
    <property type="protein sequence ID" value="CAG9801528.1"/>
    <property type="molecule type" value="Genomic_DNA"/>
</dbReference>
<evidence type="ECO:0000313" key="3">
    <source>
        <dbReference type="Proteomes" id="UP001153620"/>
    </source>
</evidence>
<dbReference type="InterPro" id="IPR042091">
    <property type="entry name" value="Ska2_N"/>
</dbReference>